<dbReference type="GO" id="GO:0032259">
    <property type="term" value="P:methylation"/>
    <property type="evidence" value="ECO:0007669"/>
    <property type="project" value="UniProtKB-KW"/>
</dbReference>
<evidence type="ECO:0000259" key="1">
    <source>
        <dbReference type="Pfam" id="PF13649"/>
    </source>
</evidence>
<dbReference type="Pfam" id="PF13649">
    <property type="entry name" value="Methyltransf_25"/>
    <property type="match status" value="1"/>
</dbReference>
<keyword evidence="2" id="KW-0489">Methyltransferase</keyword>
<dbReference type="EMBL" id="MUZR01000016">
    <property type="protein sequence ID" value="OOC10443.1"/>
    <property type="molecule type" value="Genomic_DNA"/>
</dbReference>
<protein>
    <submittedName>
        <fullName evidence="2">SAM-dependent methyltransferase</fullName>
    </submittedName>
</protein>
<organism evidence="2 3">
    <name type="scientific">Thioalkalivibrio halophilus</name>
    <dbReference type="NCBI Taxonomy" id="252474"/>
    <lineage>
        <taxon>Bacteria</taxon>
        <taxon>Pseudomonadati</taxon>
        <taxon>Pseudomonadota</taxon>
        <taxon>Gammaproteobacteria</taxon>
        <taxon>Chromatiales</taxon>
        <taxon>Ectothiorhodospiraceae</taxon>
        <taxon>Thioalkalivibrio</taxon>
    </lineage>
</organism>
<dbReference type="InterPro" id="IPR041698">
    <property type="entry name" value="Methyltransf_25"/>
</dbReference>
<dbReference type="GO" id="GO:0008168">
    <property type="term" value="F:methyltransferase activity"/>
    <property type="evidence" value="ECO:0007669"/>
    <property type="project" value="UniProtKB-KW"/>
</dbReference>
<comment type="caution">
    <text evidence="2">The sequence shown here is derived from an EMBL/GenBank/DDBJ whole genome shotgun (WGS) entry which is preliminary data.</text>
</comment>
<sequence>MIPRRPEPELMLEPGQARAYAEADFAQPHEGFVDAFTEVFPEPVRGPVLDPGCGPGDVSLRFAARHPDCEVDGLDGAPAMLAAGDALCAGHPAADRVHLAEGCLPDARGPRAPYATIICNSLLHHLHDPGVLWQVIRRDGAPGARVFVMDLRRPDSEAEVKRLVAEHAADAPEVLRRDFEHSLHAAFTPEEAQGQLAAVGLEGFRVRVTSDRHMVIHGRLPERRG</sequence>
<reference evidence="2 3" key="1">
    <citation type="submission" date="2017-02" db="EMBL/GenBank/DDBJ databases">
        <title>Genomic diversity within the haloalkaliphilic genus Thioalkalivibrio.</title>
        <authorList>
            <person name="Ahn A.-C."/>
            <person name="Meier-Kolthoff J."/>
            <person name="Overmars L."/>
            <person name="Richter M."/>
            <person name="Woyke T."/>
            <person name="Sorokin D.Y."/>
            <person name="Muyzer G."/>
        </authorList>
    </citation>
    <scope>NUCLEOTIDE SEQUENCE [LARGE SCALE GENOMIC DNA]</scope>
    <source>
        <strain evidence="2 3">HL17</strain>
    </source>
</reference>
<keyword evidence="2" id="KW-0808">Transferase</keyword>
<dbReference type="CDD" id="cd02440">
    <property type="entry name" value="AdoMet_MTases"/>
    <property type="match status" value="1"/>
</dbReference>
<keyword evidence="3" id="KW-1185">Reference proteome</keyword>
<dbReference type="RefSeq" id="WP_077244042.1">
    <property type="nucleotide sequence ID" value="NZ_MUZR01000016.1"/>
</dbReference>
<dbReference type="Gene3D" id="3.40.50.150">
    <property type="entry name" value="Vaccinia Virus protein VP39"/>
    <property type="match status" value="1"/>
</dbReference>
<name>A0A1V3A033_9GAMM</name>
<dbReference type="OrthoDB" id="9778766at2"/>
<accession>A0A1V3A033</accession>
<evidence type="ECO:0000313" key="2">
    <source>
        <dbReference type="EMBL" id="OOC10443.1"/>
    </source>
</evidence>
<dbReference type="AlphaFoldDB" id="A0A1V3A033"/>
<feature type="domain" description="Methyltransferase" evidence="1">
    <location>
        <begin position="48"/>
        <end position="130"/>
    </location>
</feature>
<evidence type="ECO:0000313" key="3">
    <source>
        <dbReference type="Proteomes" id="UP000189177"/>
    </source>
</evidence>
<proteinExistence type="predicted"/>
<dbReference type="InterPro" id="IPR029063">
    <property type="entry name" value="SAM-dependent_MTases_sf"/>
</dbReference>
<gene>
    <name evidence="2" type="ORF">B1A74_05715</name>
</gene>
<dbReference type="STRING" id="252474.B1A74_05715"/>
<dbReference type="SUPFAM" id="SSF53335">
    <property type="entry name" value="S-adenosyl-L-methionine-dependent methyltransferases"/>
    <property type="match status" value="1"/>
</dbReference>
<dbReference type="Proteomes" id="UP000189177">
    <property type="component" value="Unassembled WGS sequence"/>
</dbReference>